<dbReference type="InterPro" id="IPR011006">
    <property type="entry name" value="CheY-like_superfamily"/>
</dbReference>
<keyword evidence="3" id="KW-1185">Reference proteome</keyword>
<dbReference type="InterPro" id="IPR008327">
    <property type="entry name" value="Sig_transdc_resp-reg_antiterm"/>
</dbReference>
<dbReference type="SMART" id="SM01012">
    <property type="entry name" value="ANTAR"/>
    <property type="match status" value="1"/>
</dbReference>
<evidence type="ECO:0000259" key="1">
    <source>
        <dbReference type="PROSITE" id="PS50921"/>
    </source>
</evidence>
<gene>
    <name evidence="2" type="ORF">ACFQ1T_02005</name>
</gene>
<dbReference type="SUPFAM" id="SSF52172">
    <property type="entry name" value="CheY-like"/>
    <property type="match status" value="1"/>
</dbReference>
<dbReference type="InterPro" id="IPR005561">
    <property type="entry name" value="ANTAR"/>
</dbReference>
<protein>
    <submittedName>
        <fullName evidence="2">ANTAR domain-containing response regulator</fullName>
    </submittedName>
</protein>
<dbReference type="RefSeq" id="WP_379073599.1">
    <property type="nucleotide sequence ID" value="NZ_JBHTJW010000001.1"/>
</dbReference>
<dbReference type="Gene3D" id="1.10.10.10">
    <property type="entry name" value="Winged helix-like DNA-binding domain superfamily/Winged helix DNA-binding domain"/>
    <property type="match status" value="1"/>
</dbReference>
<dbReference type="PROSITE" id="PS50921">
    <property type="entry name" value="ANTAR"/>
    <property type="match status" value="1"/>
</dbReference>
<name>A0ABW3GIR8_9PROT</name>
<reference evidence="3" key="1">
    <citation type="journal article" date="2019" name="Int. J. Syst. Evol. Microbiol.">
        <title>The Global Catalogue of Microorganisms (GCM) 10K type strain sequencing project: providing services to taxonomists for standard genome sequencing and annotation.</title>
        <authorList>
            <consortium name="The Broad Institute Genomics Platform"/>
            <consortium name="The Broad Institute Genome Sequencing Center for Infectious Disease"/>
            <person name="Wu L."/>
            <person name="Ma J."/>
        </authorList>
    </citation>
    <scope>NUCLEOTIDE SEQUENCE [LARGE SCALE GENOMIC DNA]</scope>
    <source>
        <strain evidence="3">CCUG 59685</strain>
    </source>
</reference>
<comment type="caution">
    <text evidence="2">The sequence shown here is derived from an EMBL/GenBank/DDBJ whole genome shotgun (WGS) entry which is preliminary data.</text>
</comment>
<dbReference type="Pfam" id="PF03861">
    <property type="entry name" value="ANTAR"/>
    <property type="match status" value="1"/>
</dbReference>
<dbReference type="Gene3D" id="3.40.50.2300">
    <property type="match status" value="1"/>
</dbReference>
<evidence type="ECO:0000313" key="2">
    <source>
        <dbReference type="EMBL" id="MFD0928544.1"/>
    </source>
</evidence>
<dbReference type="PIRSF" id="PIRSF036382">
    <property type="entry name" value="RR_antiterm"/>
    <property type="match status" value="1"/>
</dbReference>
<accession>A0ABW3GIR8</accession>
<dbReference type="Pfam" id="PF21332">
    <property type="entry name" value="AmiR_N"/>
    <property type="match status" value="1"/>
</dbReference>
<evidence type="ECO:0000313" key="3">
    <source>
        <dbReference type="Proteomes" id="UP001597106"/>
    </source>
</evidence>
<dbReference type="EMBL" id="JBHTJW010000001">
    <property type="protein sequence ID" value="MFD0928544.1"/>
    <property type="molecule type" value="Genomic_DNA"/>
</dbReference>
<dbReference type="InterPro" id="IPR049021">
    <property type="entry name" value="AmiR_N"/>
</dbReference>
<organism evidence="2 3">
    <name type="scientific">Methylophilus glucosoxydans</name>
    <dbReference type="NCBI Taxonomy" id="752553"/>
    <lineage>
        <taxon>Bacteria</taxon>
        <taxon>Pseudomonadati</taxon>
        <taxon>Pseudomonadota</taxon>
        <taxon>Betaproteobacteria</taxon>
        <taxon>Nitrosomonadales</taxon>
        <taxon>Methylophilaceae</taxon>
        <taxon>Methylophilus</taxon>
    </lineage>
</organism>
<dbReference type="Proteomes" id="UP001597106">
    <property type="component" value="Unassembled WGS sequence"/>
</dbReference>
<dbReference type="InterPro" id="IPR036388">
    <property type="entry name" value="WH-like_DNA-bd_sf"/>
</dbReference>
<sequence>MSVWFQDDWGCNLTNGKPTQALRLTSELLRDLRSLNVVVFHPQDKDGEMLLQQLERIGCRTSQFWPPRPELSELTDLIFLSINPEFNVAEYAWFNSENCPPIIAVVAYENPTIVNLALKIGVKGVVACPIREFGLLTSMVITRQCFKDIAEGRKRIQRLERKVAGVATVYEAKRILMASKKISEEEAYAILRDQAKSKRVEIEVIAETIIYAQSIMSI</sequence>
<proteinExistence type="predicted"/>
<feature type="domain" description="ANTAR" evidence="1">
    <location>
        <begin position="149"/>
        <end position="210"/>
    </location>
</feature>